<comment type="caution">
    <text evidence="2">The sequence shown here is derived from an EMBL/GenBank/DDBJ whole genome shotgun (WGS) entry which is preliminary data.</text>
</comment>
<feature type="compositionally biased region" description="Low complexity" evidence="1">
    <location>
        <begin position="179"/>
        <end position="192"/>
    </location>
</feature>
<dbReference type="Proteomes" id="UP000886595">
    <property type="component" value="Unassembled WGS sequence"/>
</dbReference>
<accession>A0A8X7Q8C0</accession>
<name>A0A8X7Q8C0_BRACI</name>
<evidence type="ECO:0000313" key="3">
    <source>
        <dbReference type="Proteomes" id="UP000886595"/>
    </source>
</evidence>
<gene>
    <name evidence="2" type="ORF">Bca52824_072376</name>
</gene>
<proteinExistence type="predicted"/>
<organism evidence="2 3">
    <name type="scientific">Brassica carinata</name>
    <name type="common">Ethiopian mustard</name>
    <name type="synonym">Abyssinian cabbage</name>
    <dbReference type="NCBI Taxonomy" id="52824"/>
    <lineage>
        <taxon>Eukaryota</taxon>
        <taxon>Viridiplantae</taxon>
        <taxon>Streptophyta</taxon>
        <taxon>Embryophyta</taxon>
        <taxon>Tracheophyta</taxon>
        <taxon>Spermatophyta</taxon>
        <taxon>Magnoliopsida</taxon>
        <taxon>eudicotyledons</taxon>
        <taxon>Gunneridae</taxon>
        <taxon>Pentapetalae</taxon>
        <taxon>rosids</taxon>
        <taxon>malvids</taxon>
        <taxon>Brassicales</taxon>
        <taxon>Brassicaceae</taxon>
        <taxon>Brassiceae</taxon>
        <taxon>Brassica</taxon>
    </lineage>
</organism>
<feature type="compositionally biased region" description="Polar residues" evidence="1">
    <location>
        <begin position="169"/>
        <end position="178"/>
    </location>
</feature>
<feature type="region of interest" description="Disordered" evidence="1">
    <location>
        <begin position="166"/>
        <end position="261"/>
    </location>
</feature>
<keyword evidence="3" id="KW-1185">Reference proteome</keyword>
<reference evidence="2 3" key="1">
    <citation type="submission" date="2020-02" db="EMBL/GenBank/DDBJ databases">
        <authorList>
            <person name="Ma Q."/>
            <person name="Huang Y."/>
            <person name="Song X."/>
            <person name="Pei D."/>
        </authorList>
    </citation>
    <scope>NUCLEOTIDE SEQUENCE [LARGE SCALE GENOMIC DNA]</scope>
    <source>
        <strain evidence="2">Sxm20200214</strain>
        <tissue evidence="2">Leaf</tissue>
    </source>
</reference>
<evidence type="ECO:0000313" key="2">
    <source>
        <dbReference type="EMBL" id="KAG2265297.1"/>
    </source>
</evidence>
<dbReference type="AlphaFoldDB" id="A0A8X7Q8C0"/>
<sequence>MTHGKPPKVLLDDLGSSPILTFLSGFQIVIFIEIAVSFTVSERYPDLITVTRRLASTIVTPSRADHPMEENIIGALSDMEIADQHDGEMMDCDVRNDDLLGLELTEMEDSKFAEPAKEAGRSADKSTRKMTNLSVKVVSAEGIQSGSAPGSSKVLAPSTLGISILTPPVSEQVTTPTNGEESSAGEAPAAESTKVEAEIRSRTSLIRLNTEREERGDLSGGKMCVGMEGSGEDERLGGGCGSDELRGGVRRQVSETWSSSP</sequence>
<dbReference type="EMBL" id="JAAMPC010000014">
    <property type="protein sequence ID" value="KAG2265297.1"/>
    <property type="molecule type" value="Genomic_DNA"/>
</dbReference>
<protein>
    <submittedName>
        <fullName evidence="2">Uncharacterized protein</fullName>
    </submittedName>
</protein>
<evidence type="ECO:0000256" key="1">
    <source>
        <dbReference type="SAM" id="MobiDB-lite"/>
    </source>
</evidence>